<name>A0A1G2JTR3_9BACT</name>
<dbReference type="EMBL" id="MHPU01000004">
    <property type="protein sequence ID" value="OGZ89670.1"/>
    <property type="molecule type" value="Genomic_DNA"/>
</dbReference>
<feature type="domain" description="Insertion element IS402-like" evidence="1">
    <location>
        <begin position="6"/>
        <end position="62"/>
    </location>
</feature>
<comment type="caution">
    <text evidence="2">The sequence shown here is derived from an EMBL/GenBank/DDBJ whole genome shotgun (WGS) entry which is preliminary data.</text>
</comment>
<evidence type="ECO:0000313" key="3">
    <source>
        <dbReference type="Proteomes" id="UP000178935"/>
    </source>
</evidence>
<accession>A0A1G2JTR3</accession>
<evidence type="ECO:0000259" key="1">
    <source>
        <dbReference type="Pfam" id="PF13340"/>
    </source>
</evidence>
<evidence type="ECO:0000313" key="2">
    <source>
        <dbReference type="EMBL" id="OGZ89670.1"/>
    </source>
</evidence>
<sequence>MSEGTRGPETKISKYKIFNYILYVLHTGIQWDQLKPYKNEVHWSNIYRWHNKWSKDGSYEMLFKFSVEELNDYGKLDLSILHGDGSNTLAKKGANNWDIRGINIKKERKP</sequence>
<proteinExistence type="predicted"/>
<dbReference type="Pfam" id="PF13340">
    <property type="entry name" value="DUF4096"/>
    <property type="match status" value="1"/>
</dbReference>
<gene>
    <name evidence="2" type="ORF">A2561_00525</name>
</gene>
<dbReference type="Proteomes" id="UP000178935">
    <property type="component" value="Unassembled WGS sequence"/>
</dbReference>
<organism evidence="2 3">
    <name type="scientific">Candidatus Staskawiczbacteria bacterium RIFOXYD1_FULL_32_13</name>
    <dbReference type="NCBI Taxonomy" id="1802234"/>
    <lineage>
        <taxon>Bacteria</taxon>
        <taxon>Candidatus Staskawicziibacteriota</taxon>
    </lineage>
</organism>
<dbReference type="AlphaFoldDB" id="A0A1G2JTR3"/>
<reference evidence="2 3" key="1">
    <citation type="journal article" date="2016" name="Nat. Commun.">
        <title>Thousands of microbial genomes shed light on interconnected biogeochemical processes in an aquifer system.</title>
        <authorList>
            <person name="Anantharaman K."/>
            <person name="Brown C.T."/>
            <person name="Hug L.A."/>
            <person name="Sharon I."/>
            <person name="Castelle C.J."/>
            <person name="Probst A.J."/>
            <person name="Thomas B.C."/>
            <person name="Singh A."/>
            <person name="Wilkins M.J."/>
            <person name="Karaoz U."/>
            <person name="Brodie E.L."/>
            <person name="Williams K.H."/>
            <person name="Hubbard S.S."/>
            <person name="Banfield J.F."/>
        </authorList>
    </citation>
    <scope>NUCLEOTIDE SEQUENCE [LARGE SCALE GENOMIC DNA]</scope>
</reference>
<protein>
    <recommendedName>
        <fullName evidence="1">Insertion element IS402-like domain-containing protein</fullName>
    </recommendedName>
</protein>
<dbReference type="InterPro" id="IPR025161">
    <property type="entry name" value="IS402-like_dom"/>
</dbReference>